<comment type="similarity">
    <text evidence="2 3">Belongs to the small heat shock protein (HSP20) family.</text>
</comment>
<evidence type="ECO:0000256" key="3">
    <source>
        <dbReference type="RuleBase" id="RU003616"/>
    </source>
</evidence>
<dbReference type="AlphaFoldDB" id="T1JYK0"/>
<reference evidence="5" key="2">
    <citation type="submission" date="2015-06" db="UniProtKB">
        <authorList>
            <consortium name="EnsemblMetazoa"/>
        </authorList>
    </citation>
    <scope>IDENTIFICATION</scope>
</reference>
<evidence type="ECO:0000256" key="1">
    <source>
        <dbReference type="ARBA" id="ARBA00023016"/>
    </source>
</evidence>
<dbReference type="GO" id="GO:0009408">
    <property type="term" value="P:response to heat"/>
    <property type="evidence" value="ECO:0007669"/>
    <property type="project" value="TreeGrafter"/>
</dbReference>
<accession>T1JYK0</accession>
<dbReference type="GO" id="GO:0042026">
    <property type="term" value="P:protein refolding"/>
    <property type="evidence" value="ECO:0007669"/>
    <property type="project" value="TreeGrafter"/>
</dbReference>
<protein>
    <recommendedName>
        <fullName evidence="4">SHSP domain-containing protein</fullName>
    </recommendedName>
</protein>
<dbReference type="OMA" id="NIRECND"/>
<proteinExistence type="inferred from homology"/>
<dbReference type="Gene3D" id="2.60.40.790">
    <property type="match status" value="1"/>
</dbReference>
<dbReference type="GO" id="GO:0005634">
    <property type="term" value="C:nucleus"/>
    <property type="evidence" value="ECO:0007669"/>
    <property type="project" value="TreeGrafter"/>
</dbReference>
<dbReference type="OrthoDB" id="6416617at2759"/>
<feature type="domain" description="SHSP" evidence="4">
    <location>
        <begin position="49"/>
        <end position="158"/>
    </location>
</feature>
<dbReference type="GO" id="GO:0051082">
    <property type="term" value="F:unfolded protein binding"/>
    <property type="evidence" value="ECO:0007669"/>
    <property type="project" value="TreeGrafter"/>
</dbReference>
<organism evidence="5 6">
    <name type="scientific">Tetranychus urticae</name>
    <name type="common">Two-spotted spider mite</name>
    <dbReference type="NCBI Taxonomy" id="32264"/>
    <lineage>
        <taxon>Eukaryota</taxon>
        <taxon>Metazoa</taxon>
        <taxon>Ecdysozoa</taxon>
        <taxon>Arthropoda</taxon>
        <taxon>Chelicerata</taxon>
        <taxon>Arachnida</taxon>
        <taxon>Acari</taxon>
        <taxon>Acariformes</taxon>
        <taxon>Trombidiformes</taxon>
        <taxon>Prostigmata</taxon>
        <taxon>Eleutherengona</taxon>
        <taxon>Raphignathae</taxon>
        <taxon>Tetranychoidea</taxon>
        <taxon>Tetranychidae</taxon>
        <taxon>Tetranychus</taxon>
    </lineage>
</organism>
<dbReference type="PROSITE" id="PS01031">
    <property type="entry name" value="SHSP"/>
    <property type="match status" value="1"/>
</dbReference>
<reference evidence="6" key="1">
    <citation type="submission" date="2011-08" db="EMBL/GenBank/DDBJ databases">
        <authorList>
            <person name="Rombauts S."/>
        </authorList>
    </citation>
    <scope>NUCLEOTIDE SEQUENCE</scope>
    <source>
        <strain evidence="6">London</strain>
    </source>
</reference>
<evidence type="ECO:0000313" key="6">
    <source>
        <dbReference type="Proteomes" id="UP000015104"/>
    </source>
</evidence>
<evidence type="ECO:0000313" key="5">
    <source>
        <dbReference type="EnsemblMetazoa" id="tetur03g00640.1"/>
    </source>
</evidence>
<gene>
    <name evidence="5" type="primary">107372245</name>
</gene>
<dbReference type="InterPro" id="IPR002068">
    <property type="entry name" value="A-crystallin/Hsp20_dom"/>
</dbReference>
<keyword evidence="6" id="KW-1185">Reference proteome</keyword>
<dbReference type="PRINTS" id="PR00299">
    <property type="entry name" value="ACRYSTALLIN"/>
</dbReference>
<keyword evidence="1" id="KW-0346">Stress response</keyword>
<dbReference type="STRING" id="32264.T1JYK0"/>
<dbReference type="EnsemblMetazoa" id="tetur03g00640.1">
    <property type="protein sequence ID" value="tetur03g00640.1"/>
    <property type="gene ID" value="tetur03g00640"/>
</dbReference>
<dbReference type="KEGG" id="tut:107372245"/>
<dbReference type="InterPro" id="IPR001436">
    <property type="entry name" value="Alpha-crystallin/sHSP_animal"/>
</dbReference>
<dbReference type="SUPFAM" id="SSF49764">
    <property type="entry name" value="HSP20-like chaperones"/>
    <property type="match status" value="1"/>
</dbReference>
<dbReference type="PANTHER" id="PTHR45640:SF13">
    <property type="entry name" value="HEAT SHOCK PROTEIN 22-RELATED"/>
    <property type="match status" value="1"/>
</dbReference>
<dbReference type="GO" id="GO:0005737">
    <property type="term" value="C:cytoplasm"/>
    <property type="evidence" value="ECO:0007669"/>
    <property type="project" value="TreeGrafter"/>
</dbReference>
<dbReference type="EMBL" id="CAEY01001108">
    <property type="status" value="NOT_ANNOTATED_CDS"/>
    <property type="molecule type" value="Genomic_DNA"/>
</dbReference>
<name>T1JYK0_TETUR</name>
<dbReference type="Pfam" id="PF00011">
    <property type="entry name" value="HSP20"/>
    <property type="match status" value="1"/>
</dbReference>
<dbReference type="HOGENOM" id="CLU_095001_1_0_1"/>
<dbReference type="PANTHER" id="PTHR45640">
    <property type="entry name" value="HEAT SHOCK PROTEIN HSP-12.2-RELATED"/>
    <property type="match status" value="1"/>
</dbReference>
<evidence type="ECO:0000259" key="4">
    <source>
        <dbReference type="PROSITE" id="PS01031"/>
    </source>
</evidence>
<dbReference type="Proteomes" id="UP000015104">
    <property type="component" value="Unassembled WGS sequence"/>
</dbReference>
<dbReference type="eggNOG" id="KOG3591">
    <property type="taxonomic scope" value="Eukaryota"/>
</dbReference>
<dbReference type="CDD" id="cd06526">
    <property type="entry name" value="metazoan_ACD"/>
    <property type="match status" value="1"/>
</dbReference>
<evidence type="ECO:0000256" key="2">
    <source>
        <dbReference type="PROSITE-ProRule" id="PRU00285"/>
    </source>
</evidence>
<dbReference type="InterPro" id="IPR008978">
    <property type="entry name" value="HSP20-like_chaperone"/>
</dbReference>
<sequence length="187" mass="21359">MSLVPRLIDAIMGEPLDDLYPVIVHPSRRGPYPRRAWGQMNSAYNELTDLTSQFNRNVISAQRNSIDRFEVNLDCGHFRPEEITVKLVGDSLVVEGKHEERNDPYGYVAREFKRRFVVPNDIDKDKFESQLGIDGVLKIKAPRKIVSLATGEKQIPITLIDDVTKPITDNIRECNDPKQKPADKMEN</sequence>